<keyword evidence="1" id="KW-0732">Signal</keyword>
<evidence type="ECO:0000313" key="3">
    <source>
        <dbReference type="Proteomes" id="UP000029567"/>
    </source>
</evidence>
<dbReference type="EMBL" id="AWTN01000133">
    <property type="protein sequence ID" value="KGG83798.1"/>
    <property type="molecule type" value="Genomic_DNA"/>
</dbReference>
<proteinExistence type="predicted"/>
<dbReference type="AlphaFoldDB" id="A0A0E3BE00"/>
<protein>
    <submittedName>
        <fullName evidence="2">Uncharacterized protein</fullName>
    </submittedName>
</protein>
<dbReference type="Proteomes" id="UP000029567">
    <property type="component" value="Unassembled WGS sequence"/>
</dbReference>
<accession>A0A0E3BE00</accession>
<evidence type="ECO:0000313" key="2">
    <source>
        <dbReference type="EMBL" id="KGG83798.1"/>
    </source>
</evidence>
<feature type="chain" id="PRO_5002409038" evidence="1">
    <location>
        <begin position="21"/>
        <end position="116"/>
    </location>
</feature>
<comment type="caution">
    <text evidence="2">The sequence shown here is derived from an EMBL/GenBank/DDBJ whole genome shotgun (WGS) entry which is preliminary data.</text>
</comment>
<name>A0A0E3BE00_9BURK</name>
<sequence length="116" mass="12599">MTKFLPGLALAITLASPAHATWQEQMDLLTAGAAASVVAMHSCSGEMYSNNANQFAATKLRRAAMEMEDQEQAYEYAQASFETKVNALWQSSGGDCKNATRLIDMARYLGFLVPSN</sequence>
<organism evidence="2 3">
    <name type="scientific">Comamonas thiooxydans</name>
    <dbReference type="NCBI Taxonomy" id="363952"/>
    <lineage>
        <taxon>Bacteria</taxon>
        <taxon>Pseudomonadati</taxon>
        <taxon>Pseudomonadota</taxon>
        <taxon>Betaproteobacteria</taxon>
        <taxon>Burkholderiales</taxon>
        <taxon>Comamonadaceae</taxon>
        <taxon>Comamonas</taxon>
    </lineage>
</organism>
<gene>
    <name evidence="2" type="ORF">P245_24770</name>
</gene>
<reference evidence="2 3" key="1">
    <citation type="submission" date="2013-09" db="EMBL/GenBank/DDBJ databases">
        <title>High correlation between genotypes and phenotypes of environmental bacteria Comamonas testosteroni strains.</title>
        <authorList>
            <person name="Liu L."/>
            <person name="Zhu W."/>
            <person name="Xia X."/>
            <person name="Xu B."/>
            <person name="Luo M."/>
            <person name="Wang G."/>
        </authorList>
    </citation>
    <scope>NUCLEOTIDE SEQUENCE [LARGE SCALE GENOMIC DNA]</scope>
    <source>
        <strain evidence="2 3">JL14</strain>
    </source>
</reference>
<evidence type="ECO:0000256" key="1">
    <source>
        <dbReference type="SAM" id="SignalP"/>
    </source>
</evidence>
<feature type="signal peptide" evidence="1">
    <location>
        <begin position="1"/>
        <end position="20"/>
    </location>
</feature>